<dbReference type="SUPFAM" id="SSF50129">
    <property type="entry name" value="GroES-like"/>
    <property type="match status" value="1"/>
</dbReference>
<dbReference type="SUPFAM" id="SSF51735">
    <property type="entry name" value="NAD(P)-binding Rossmann-fold domains"/>
    <property type="match status" value="1"/>
</dbReference>
<dbReference type="Proteomes" id="UP000002012">
    <property type="component" value="Chromosome"/>
</dbReference>
<reference evidence="2 3" key="1">
    <citation type="journal article" date="2010" name="Stand. Genomic Sci.">
        <title>Complete genome sequence of Denitrovibrio acetiphilus type strain (N2460).</title>
        <authorList>
            <person name="Kiss H."/>
            <person name="Lang E."/>
            <person name="Lapidus A."/>
            <person name="Copeland A."/>
            <person name="Nolan M."/>
            <person name="Glavina Del Rio T."/>
            <person name="Chen F."/>
            <person name="Lucas S."/>
            <person name="Tice H."/>
            <person name="Cheng J.F."/>
            <person name="Han C."/>
            <person name="Goodwin L."/>
            <person name="Pitluck S."/>
            <person name="Liolios K."/>
            <person name="Pati A."/>
            <person name="Ivanova N."/>
            <person name="Mavromatis K."/>
            <person name="Chen A."/>
            <person name="Palaniappan K."/>
            <person name="Land M."/>
            <person name="Hauser L."/>
            <person name="Chang Y.J."/>
            <person name="Jeffries C.D."/>
            <person name="Detter J.C."/>
            <person name="Brettin T."/>
            <person name="Spring S."/>
            <person name="Rohde M."/>
            <person name="Goker M."/>
            <person name="Woyke T."/>
            <person name="Bristow J."/>
            <person name="Eisen J.A."/>
            <person name="Markowitz V."/>
            <person name="Hugenholtz P."/>
            <person name="Kyrpides N.C."/>
            <person name="Klenk H.P."/>
        </authorList>
    </citation>
    <scope>NUCLEOTIDE SEQUENCE [LARGE SCALE GENOMIC DNA]</scope>
    <source>
        <strain evidence="3">DSM 12809 / NBRC 114555 / N2460</strain>
    </source>
</reference>
<gene>
    <name evidence="2" type="ordered locus">Dacet_0838</name>
</gene>
<dbReference type="FunCoup" id="D4H5J8">
    <property type="interactions" value="69"/>
</dbReference>
<dbReference type="AlphaFoldDB" id="D4H5J8"/>
<dbReference type="Gene3D" id="3.90.180.10">
    <property type="entry name" value="Medium-chain alcohol dehydrogenases, catalytic domain"/>
    <property type="match status" value="1"/>
</dbReference>
<dbReference type="InterPro" id="IPR051397">
    <property type="entry name" value="Zn-ADH-like_protein"/>
</dbReference>
<dbReference type="Gene3D" id="3.40.50.720">
    <property type="entry name" value="NAD(P)-binding Rossmann-like Domain"/>
    <property type="match status" value="1"/>
</dbReference>
<dbReference type="InterPro" id="IPR013149">
    <property type="entry name" value="ADH-like_C"/>
</dbReference>
<dbReference type="STRING" id="522772.Dacet_0838"/>
<dbReference type="InterPro" id="IPR036291">
    <property type="entry name" value="NAD(P)-bd_dom_sf"/>
</dbReference>
<proteinExistence type="predicted"/>
<dbReference type="NCBIfam" id="TIGR02823">
    <property type="entry name" value="oxido_YhdH"/>
    <property type="match status" value="1"/>
</dbReference>
<dbReference type="EMBL" id="CP001968">
    <property type="protein sequence ID" value="ADD67618.1"/>
    <property type="molecule type" value="Genomic_DNA"/>
</dbReference>
<dbReference type="InterPro" id="IPR011032">
    <property type="entry name" value="GroES-like_sf"/>
</dbReference>
<dbReference type="PANTHER" id="PTHR43677">
    <property type="entry name" value="SHORT-CHAIN DEHYDROGENASE/REDUCTASE"/>
    <property type="match status" value="1"/>
</dbReference>
<dbReference type="InParanoid" id="D4H5J8"/>
<dbReference type="InterPro" id="IPR014188">
    <property type="entry name" value="Acrylyl-CoA_reductase_AcuI"/>
</dbReference>
<protein>
    <submittedName>
        <fullName evidence="2">Quinone oxidoreductase, YhdH/YhfP family</fullName>
    </submittedName>
</protein>
<dbReference type="Pfam" id="PF08240">
    <property type="entry name" value="ADH_N"/>
    <property type="match status" value="1"/>
</dbReference>
<name>D4H5J8_DENA2</name>
<dbReference type="SMART" id="SM00829">
    <property type="entry name" value="PKS_ER"/>
    <property type="match status" value="1"/>
</dbReference>
<dbReference type="eggNOG" id="COG0604">
    <property type="taxonomic scope" value="Bacteria"/>
</dbReference>
<dbReference type="InterPro" id="IPR020843">
    <property type="entry name" value="ER"/>
</dbReference>
<evidence type="ECO:0000313" key="3">
    <source>
        <dbReference type="Proteomes" id="UP000002012"/>
    </source>
</evidence>
<dbReference type="Pfam" id="PF00107">
    <property type="entry name" value="ADH_zinc_N"/>
    <property type="match status" value="1"/>
</dbReference>
<dbReference type="PANTHER" id="PTHR43677:SF1">
    <property type="entry name" value="ACRYLYL-COA REDUCTASE ACUI-RELATED"/>
    <property type="match status" value="1"/>
</dbReference>
<dbReference type="OrthoDB" id="9782155at2"/>
<dbReference type="GO" id="GO:0043957">
    <property type="term" value="F:acryloyl-CoA reductase (NADPH) activity"/>
    <property type="evidence" value="ECO:0007669"/>
    <property type="project" value="TreeGrafter"/>
</dbReference>
<dbReference type="HOGENOM" id="CLU_026673_26_3_0"/>
<evidence type="ECO:0000313" key="2">
    <source>
        <dbReference type="EMBL" id="ADD67618.1"/>
    </source>
</evidence>
<organism evidence="2 3">
    <name type="scientific">Denitrovibrio acetiphilus (strain DSM 12809 / NBRC 114555 / N2460)</name>
    <dbReference type="NCBI Taxonomy" id="522772"/>
    <lineage>
        <taxon>Bacteria</taxon>
        <taxon>Pseudomonadati</taxon>
        <taxon>Deferribacterota</taxon>
        <taxon>Deferribacteres</taxon>
        <taxon>Deferribacterales</taxon>
        <taxon>Geovibrionaceae</taxon>
        <taxon>Denitrovibrio</taxon>
    </lineage>
</organism>
<feature type="domain" description="Enoyl reductase (ER)" evidence="1">
    <location>
        <begin position="13"/>
        <end position="326"/>
    </location>
</feature>
<dbReference type="RefSeq" id="WP_013010149.1">
    <property type="nucleotide sequence ID" value="NC_013943.1"/>
</dbReference>
<accession>D4H5J8</accession>
<dbReference type="InterPro" id="IPR013154">
    <property type="entry name" value="ADH-like_N"/>
</dbReference>
<keyword evidence="3" id="KW-1185">Reference proteome</keyword>
<dbReference type="CDD" id="cd05280">
    <property type="entry name" value="MDR_yhdh_yhfp"/>
    <property type="match status" value="1"/>
</dbReference>
<evidence type="ECO:0000259" key="1">
    <source>
        <dbReference type="SMART" id="SM00829"/>
    </source>
</evidence>
<dbReference type="KEGG" id="dap:Dacet_0838"/>
<sequence length="328" mass="34488">MKTFKAIVTEEKGGEYISSVKERNIDDLPEGEVLINVKYSSLNFKDALSSSGNKGVTRNYPHTPGVDAAGVVEHSSDPKFVQGEEVIVTGYDLGMNTSGGFAEYIRVPSGWVVEKPAGISLKEAMIYGTAGFTSALSVDKLLKHGVTPDKGKVLVTGATGGVGSVAVAMLAKLGFSVTGVTGKADKADFLKSLGADEVISREDAQDTSKRPMLKGVYAGVVDTVGGDILATALKSTMYGGAVTTCGLTQSPELNTTVFPFILRGISLLGVDSVELPINVKASAWRRVATDLNVSEIGKLAHEITLNELPAYFEKILAGKVSGRIVVKI</sequence>
<dbReference type="PaxDb" id="522772-Dacet_0838"/>